<dbReference type="InterPro" id="IPR001925">
    <property type="entry name" value="Porin_Euk"/>
</dbReference>
<evidence type="ECO:0000256" key="17">
    <source>
        <dbReference type="ARBA" id="ARBA00023027"/>
    </source>
</evidence>
<dbReference type="GO" id="GO:0005524">
    <property type="term" value="F:ATP binding"/>
    <property type="evidence" value="ECO:0007669"/>
    <property type="project" value="UniProtKB-KW"/>
</dbReference>
<keyword evidence="14" id="KW-0067">ATP-binding</keyword>
<evidence type="ECO:0000256" key="28">
    <source>
        <dbReference type="ARBA" id="ARBA00036483"/>
    </source>
</evidence>
<comment type="catalytic activity">
    <reaction evidence="24">
        <text>a 1,2-diacyl-sn-glycero-3-phosphocholine(in) = a 1,2-diacyl-sn-glycero-3-phosphocholine(out)</text>
        <dbReference type="Rhea" id="RHEA:38571"/>
        <dbReference type="ChEBI" id="CHEBI:57643"/>
    </reaction>
</comment>
<evidence type="ECO:0000256" key="26">
    <source>
        <dbReference type="ARBA" id="ARBA00034430"/>
    </source>
</evidence>
<comment type="catalytic activity">
    <reaction evidence="33">
        <text>ATP(in) = ATP(out)</text>
        <dbReference type="Rhea" id="RHEA:75687"/>
        <dbReference type="ChEBI" id="CHEBI:30616"/>
    </reaction>
</comment>
<dbReference type="GO" id="GO:0015288">
    <property type="term" value="F:porin activity"/>
    <property type="evidence" value="ECO:0007669"/>
    <property type="project" value="UniProtKB-KW"/>
</dbReference>
<evidence type="ECO:0000256" key="29">
    <source>
        <dbReference type="ARBA" id="ARBA00036634"/>
    </source>
</evidence>
<dbReference type="GO" id="GO:0008308">
    <property type="term" value="F:voltage-gated monoatomic anion channel activity"/>
    <property type="evidence" value="ECO:0007669"/>
    <property type="project" value="InterPro"/>
</dbReference>
<name>A0AA41N9F9_SCICA</name>
<keyword evidence="11" id="KW-0053">Apoptosis</keyword>
<dbReference type="PANTHER" id="PTHR11743">
    <property type="entry name" value="VOLTAGE-DEPENDENT ANION-SELECTIVE CHANNEL"/>
    <property type="match status" value="1"/>
</dbReference>
<dbReference type="Pfam" id="PF01459">
    <property type="entry name" value="Porin_3"/>
    <property type="match status" value="1"/>
</dbReference>
<evidence type="ECO:0000256" key="3">
    <source>
        <dbReference type="ARBA" id="ARBA00004651"/>
    </source>
</evidence>
<evidence type="ECO:0000256" key="5">
    <source>
        <dbReference type="ARBA" id="ARBA00022448"/>
    </source>
</evidence>
<evidence type="ECO:0000256" key="33">
    <source>
        <dbReference type="ARBA" id="ARBA00044897"/>
    </source>
</evidence>
<dbReference type="GO" id="GO:0005741">
    <property type="term" value="C:mitochondrial outer membrane"/>
    <property type="evidence" value="ECO:0007669"/>
    <property type="project" value="UniProtKB-SubCell"/>
</dbReference>
<dbReference type="InterPro" id="IPR027246">
    <property type="entry name" value="Porin_Euk/Tom40"/>
</dbReference>
<keyword evidence="6" id="KW-1134">Transmembrane beta strand</keyword>
<protein>
    <recommendedName>
        <fullName evidence="35">Non-selective voltage-gated ion channel VDAC1</fullName>
    </recommendedName>
    <alternativeName>
        <fullName evidence="36">Voltage-dependent anion-selective channel protein 1</fullName>
    </alternativeName>
</protein>
<dbReference type="EMBL" id="JAATJV010406299">
    <property type="protein sequence ID" value="MBZ3886221.1"/>
    <property type="molecule type" value="Genomic_DNA"/>
</dbReference>
<evidence type="ECO:0000256" key="31">
    <source>
        <dbReference type="ARBA" id="ARBA00036778"/>
    </source>
</evidence>
<evidence type="ECO:0000256" key="34">
    <source>
        <dbReference type="ARBA" id="ARBA00044941"/>
    </source>
</evidence>
<keyword evidence="5" id="KW-0813">Transport</keyword>
<evidence type="ECO:0000256" key="10">
    <source>
        <dbReference type="ARBA" id="ARBA00022692"/>
    </source>
</evidence>
<evidence type="ECO:0000256" key="12">
    <source>
        <dbReference type="ARBA" id="ARBA00022741"/>
    </source>
</evidence>
<evidence type="ECO:0000256" key="1">
    <source>
        <dbReference type="ARBA" id="ARBA00004314"/>
    </source>
</evidence>
<comment type="subcellular location">
    <subcellularLocation>
        <location evidence="3">Cell membrane</location>
        <topology evidence="3">Multi-pass membrane protein</topology>
    </subcellularLocation>
    <subcellularLocation>
        <location evidence="1">Membrane raft</location>
        <topology evidence="1">Multi-pass membrane protein</topology>
    </subcellularLocation>
    <subcellularLocation>
        <location evidence="2">Mitochondrion outer membrane</location>
        <topology evidence="2">Multi-pass membrane protein</topology>
    </subcellularLocation>
</comment>
<comment type="catalytic activity">
    <reaction evidence="28">
        <text>dopamine(out) = dopamine(in)</text>
        <dbReference type="Rhea" id="RHEA:73863"/>
        <dbReference type="ChEBI" id="CHEBI:59905"/>
    </reaction>
</comment>
<evidence type="ECO:0000256" key="30">
    <source>
        <dbReference type="ARBA" id="ARBA00036683"/>
    </source>
</evidence>
<comment type="function">
    <text evidence="34">Catalyzes the scrambling of phospholipids across the outer mitochondrial membrane; the mechanism is unrelated to channel activity and is capable of translocating both anionic and zwitterionic phospholipids.</text>
</comment>
<keyword evidence="8" id="KW-1017">Isopeptide bond</keyword>
<reference evidence="38" key="1">
    <citation type="submission" date="2020-03" db="EMBL/GenBank/DDBJ databases">
        <title>Studies in the Genomics of Life Span.</title>
        <authorList>
            <person name="Glass D."/>
        </authorList>
    </citation>
    <scope>NUCLEOTIDE SEQUENCE</scope>
    <source>
        <strain evidence="38">SUZIE</strain>
        <tissue evidence="38">Muscle</tissue>
    </source>
</reference>
<dbReference type="GO" id="GO:0006915">
    <property type="term" value="P:apoptotic process"/>
    <property type="evidence" value="ECO:0007669"/>
    <property type="project" value="UniProtKB-KW"/>
</dbReference>
<comment type="catalytic activity">
    <reaction evidence="27">
        <text>Na(+)(in) = Na(+)(out)</text>
        <dbReference type="Rhea" id="RHEA:34963"/>
        <dbReference type="ChEBI" id="CHEBI:29101"/>
    </reaction>
</comment>
<evidence type="ECO:0000256" key="14">
    <source>
        <dbReference type="ARBA" id="ARBA00022840"/>
    </source>
</evidence>
<comment type="catalytic activity">
    <reaction evidence="32">
        <text>Fe(III)-[cytochrome c](out) = Fe(III)-[cytochrome c](in)</text>
        <dbReference type="Rhea" id="RHEA:79311"/>
        <dbReference type="Rhea" id="RHEA-COMP:14399"/>
        <dbReference type="ChEBI" id="CHEBI:29034"/>
    </reaction>
</comment>
<evidence type="ECO:0000256" key="37">
    <source>
        <dbReference type="ARBA" id="ARBA00046417"/>
    </source>
</evidence>
<evidence type="ECO:0000256" key="16">
    <source>
        <dbReference type="ARBA" id="ARBA00022990"/>
    </source>
</evidence>
<comment type="catalytic activity">
    <reaction evidence="25">
        <text>Mg(2+)(in) = Mg(2+)(out)</text>
        <dbReference type="Rhea" id="RHEA:29827"/>
        <dbReference type="ChEBI" id="CHEBI:18420"/>
    </reaction>
</comment>
<keyword evidence="12" id="KW-0547">Nucleotide-binding</keyword>
<proteinExistence type="inferred from homology"/>
<keyword evidence="10" id="KW-0812">Transmembrane</keyword>
<comment type="catalytic activity">
    <reaction evidence="23">
        <text>a 1,2-diacyl-sn-glycero-3-phospho-L-serine(in) = a 1,2-diacyl-sn-glycero-3-phospho-L-serine(out)</text>
        <dbReference type="Rhea" id="RHEA:38663"/>
        <dbReference type="ChEBI" id="CHEBI:57262"/>
    </reaction>
</comment>
<keyword evidence="13" id="KW-1000">Mitochondrion outer membrane</keyword>
<gene>
    <name evidence="38" type="ORF">SUZIE_186920</name>
</gene>
<evidence type="ECO:0000256" key="11">
    <source>
        <dbReference type="ARBA" id="ARBA00022703"/>
    </source>
</evidence>
<keyword evidence="7" id="KW-1003">Cell membrane</keyword>
<keyword evidence="16" id="KW-0007">Acetylation</keyword>
<dbReference type="Gene3D" id="2.40.160.10">
    <property type="entry name" value="Porin"/>
    <property type="match status" value="1"/>
</dbReference>
<evidence type="ECO:0000256" key="27">
    <source>
        <dbReference type="ARBA" id="ARBA00036239"/>
    </source>
</evidence>
<organism evidence="38 39">
    <name type="scientific">Sciurus carolinensis</name>
    <name type="common">Eastern gray squirrel</name>
    <dbReference type="NCBI Taxonomy" id="30640"/>
    <lineage>
        <taxon>Eukaryota</taxon>
        <taxon>Metazoa</taxon>
        <taxon>Chordata</taxon>
        <taxon>Craniata</taxon>
        <taxon>Vertebrata</taxon>
        <taxon>Euteleostomi</taxon>
        <taxon>Mammalia</taxon>
        <taxon>Eutheria</taxon>
        <taxon>Euarchontoglires</taxon>
        <taxon>Glires</taxon>
        <taxon>Rodentia</taxon>
        <taxon>Sciuromorpha</taxon>
        <taxon>Sciuridae</taxon>
        <taxon>Sciurinae</taxon>
        <taxon>Sciurini</taxon>
        <taxon>Sciurus</taxon>
    </lineage>
</organism>
<keyword evidence="9" id="KW-0597">Phosphoprotein</keyword>
<comment type="catalytic activity">
    <reaction evidence="22">
        <text>chloride(in) = chloride(out)</text>
        <dbReference type="Rhea" id="RHEA:29823"/>
        <dbReference type="ChEBI" id="CHEBI:17996"/>
    </reaction>
</comment>
<sequence>MNSEMALSQGTQSNFTVGYKTVKFQLHTNVNDRTEFGGSIYQKVNKKLETTIYLTWTAGNTCFEIATNYQIHPDACFSAKVNNSSLIVLVYIQILNSGVKLTLSALLDGKNFKASGHKLGLGLEFQAEMNTLPSLILDYFAI</sequence>
<keyword evidence="18" id="KW-0406">Ion transport</keyword>
<evidence type="ECO:0000256" key="25">
    <source>
        <dbReference type="ARBA" id="ARBA00034269"/>
    </source>
</evidence>
<evidence type="ECO:0000256" key="35">
    <source>
        <dbReference type="ARBA" id="ARBA00044987"/>
    </source>
</evidence>
<evidence type="ECO:0000256" key="18">
    <source>
        <dbReference type="ARBA" id="ARBA00023065"/>
    </source>
</evidence>
<comment type="similarity">
    <text evidence="4">Belongs to the eukaryotic mitochondrial porin family.</text>
</comment>
<keyword evidence="15" id="KW-0832">Ubl conjugation</keyword>
<comment type="catalytic activity">
    <reaction evidence="29">
        <text>Ca(2+)(in) = Ca(2+)(out)</text>
        <dbReference type="Rhea" id="RHEA:29671"/>
        <dbReference type="ChEBI" id="CHEBI:29108"/>
    </reaction>
</comment>
<evidence type="ECO:0000256" key="24">
    <source>
        <dbReference type="ARBA" id="ARBA00024631"/>
    </source>
</evidence>
<dbReference type="GO" id="GO:0005886">
    <property type="term" value="C:plasma membrane"/>
    <property type="evidence" value="ECO:0007669"/>
    <property type="project" value="UniProtKB-SubCell"/>
</dbReference>
<keyword evidence="17" id="KW-0520">NAD</keyword>
<evidence type="ECO:0000256" key="36">
    <source>
        <dbReference type="ARBA" id="ARBA00045025"/>
    </source>
</evidence>
<dbReference type="InterPro" id="IPR023614">
    <property type="entry name" value="Porin_dom_sf"/>
</dbReference>
<evidence type="ECO:0000256" key="9">
    <source>
        <dbReference type="ARBA" id="ARBA00022553"/>
    </source>
</evidence>
<evidence type="ECO:0000256" key="6">
    <source>
        <dbReference type="ARBA" id="ARBA00022452"/>
    </source>
</evidence>
<evidence type="ECO:0000256" key="20">
    <source>
        <dbReference type="ARBA" id="ARBA00023128"/>
    </source>
</evidence>
<keyword evidence="21" id="KW-0472">Membrane</keyword>
<evidence type="ECO:0000256" key="22">
    <source>
        <dbReference type="ARBA" id="ARBA00024167"/>
    </source>
</evidence>
<evidence type="ECO:0000313" key="38">
    <source>
        <dbReference type="EMBL" id="MBZ3886221.1"/>
    </source>
</evidence>
<dbReference type="Proteomes" id="UP001166674">
    <property type="component" value="Unassembled WGS sequence"/>
</dbReference>
<comment type="subunit">
    <text evidence="37">Homodimer and homotrimer; in response to cyclic AMP or calcium; oligomerization is required for scramblase activity. Component of the mitochondrial permeability transition pore complex (mPTPC), at least composed of SPG7, VDAC1 and PPIF. Interacts with SPG7, NIPSNAP2 and SLC25A30. Interacts with hexokinases including HK1. The HK1-VDAC1 complex interacts with ATF2. Interacts with BCL2L1. Interacts with BAK1. Interacts with RTL10/BOP (via BH3 domain). Interacts with amyloid-beta and APP; induces VDAC1 dephosphorylation. Interacts with TMEM41B. Interacts with BCAP31. Interacts with HSPA9; this interaction couples ITPR1 to VDAC1.</text>
</comment>
<dbReference type="GO" id="GO:0045121">
    <property type="term" value="C:membrane raft"/>
    <property type="evidence" value="ECO:0007669"/>
    <property type="project" value="UniProtKB-SubCell"/>
</dbReference>
<comment type="catalytic activity">
    <reaction evidence="26">
        <text>K(+)(in) = K(+)(out)</text>
        <dbReference type="Rhea" id="RHEA:29463"/>
        <dbReference type="ChEBI" id="CHEBI:29103"/>
    </reaction>
</comment>
<evidence type="ECO:0000256" key="8">
    <source>
        <dbReference type="ARBA" id="ARBA00022499"/>
    </source>
</evidence>
<dbReference type="PANTHER" id="PTHR11743:SF13">
    <property type="entry name" value="VOLTAGE-DEPENDENT ANION-SELECTIVE CHANNEL PROTEIN 1"/>
    <property type="match status" value="1"/>
</dbReference>
<dbReference type="AlphaFoldDB" id="A0AA41N9F9"/>
<evidence type="ECO:0000256" key="4">
    <source>
        <dbReference type="ARBA" id="ARBA00007780"/>
    </source>
</evidence>
<keyword evidence="39" id="KW-1185">Reference proteome</keyword>
<evidence type="ECO:0000256" key="19">
    <source>
        <dbReference type="ARBA" id="ARBA00023114"/>
    </source>
</evidence>
<evidence type="ECO:0000256" key="21">
    <source>
        <dbReference type="ARBA" id="ARBA00023136"/>
    </source>
</evidence>
<accession>A0AA41N9F9</accession>
<evidence type="ECO:0000256" key="32">
    <source>
        <dbReference type="ARBA" id="ARBA00044892"/>
    </source>
</evidence>
<evidence type="ECO:0000256" key="7">
    <source>
        <dbReference type="ARBA" id="ARBA00022475"/>
    </source>
</evidence>
<evidence type="ECO:0000256" key="23">
    <source>
        <dbReference type="ARBA" id="ARBA00024479"/>
    </source>
</evidence>
<evidence type="ECO:0000256" key="13">
    <source>
        <dbReference type="ARBA" id="ARBA00022787"/>
    </source>
</evidence>
<evidence type="ECO:0000256" key="2">
    <source>
        <dbReference type="ARBA" id="ARBA00004374"/>
    </source>
</evidence>
<keyword evidence="19" id="KW-0626">Porin</keyword>
<dbReference type="GO" id="GO:0046930">
    <property type="term" value="C:pore complex"/>
    <property type="evidence" value="ECO:0007669"/>
    <property type="project" value="UniProtKB-KW"/>
</dbReference>
<comment type="caution">
    <text evidence="38">The sequence shown here is derived from an EMBL/GenBank/DDBJ whole genome shotgun (WGS) entry which is preliminary data.</text>
</comment>
<evidence type="ECO:0000313" key="39">
    <source>
        <dbReference type="Proteomes" id="UP001166674"/>
    </source>
</evidence>
<comment type="catalytic activity">
    <reaction evidence="30">
        <text>L-glutamate(out) = L-glutamate(in)</text>
        <dbReference type="Rhea" id="RHEA:66336"/>
        <dbReference type="ChEBI" id="CHEBI:29985"/>
    </reaction>
</comment>
<keyword evidence="20" id="KW-0496">Mitochondrion</keyword>
<evidence type="ECO:0000256" key="15">
    <source>
        <dbReference type="ARBA" id="ARBA00022843"/>
    </source>
</evidence>
<comment type="catalytic activity">
    <reaction evidence="31">
        <text>acetylcholine(in) = acetylcholine(out)</text>
        <dbReference type="Rhea" id="RHEA:74663"/>
        <dbReference type="ChEBI" id="CHEBI:15355"/>
    </reaction>
</comment>